<evidence type="ECO:0000259" key="1">
    <source>
        <dbReference type="Pfam" id="PF01370"/>
    </source>
</evidence>
<dbReference type="Pfam" id="PF01370">
    <property type="entry name" value="Epimerase"/>
    <property type="match status" value="1"/>
</dbReference>
<dbReference type="SUPFAM" id="SSF51735">
    <property type="entry name" value="NAD(P)-binding Rossmann-fold domains"/>
    <property type="match status" value="1"/>
</dbReference>
<organism evidence="2 3">
    <name type="scientific">Variovorax ginsengisoli</name>
    <dbReference type="NCBI Taxonomy" id="363844"/>
    <lineage>
        <taxon>Bacteria</taxon>
        <taxon>Pseudomonadati</taxon>
        <taxon>Pseudomonadota</taxon>
        <taxon>Betaproteobacteria</taxon>
        <taxon>Burkholderiales</taxon>
        <taxon>Comamonadaceae</taxon>
        <taxon>Variovorax</taxon>
    </lineage>
</organism>
<dbReference type="Gene3D" id="3.40.50.720">
    <property type="entry name" value="NAD(P)-binding Rossmann-like Domain"/>
    <property type="match status" value="1"/>
</dbReference>
<accession>A0ABT9SBR3</accession>
<protein>
    <submittedName>
        <fullName evidence="2">Nucleoside-diphosphate-sugar epimerase</fullName>
    </submittedName>
</protein>
<dbReference type="PANTHER" id="PTHR48079">
    <property type="entry name" value="PROTEIN YEEZ"/>
    <property type="match status" value="1"/>
</dbReference>
<evidence type="ECO:0000313" key="2">
    <source>
        <dbReference type="EMBL" id="MDP9901216.1"/>
    </source>
</evidence>
<dbReference type="InterPro" id="IPR036291">
    <property type="entry name" value="NAD(P)-bd_dom_sf"/>
</dbReference>
<dbReference type="Proteomes" id="UP001226867">
    <property type="component" value="Unassembled WGS sequence"/>
</dbReference>
<dbReference type="PANTHER" id="PTHR48079:SF6">
    <property type="entry name" value="NAD(P)-BINDING DOMAIN-CONTAINING PROTEIN-RELATED"/>
    <property type="match status" value="1"/>
</dbReference>
<gene>
    <name evidence="2" type="ORF">J2W36_003482</name>
</gene>
<dbReference type="InterPro" id="IPR051783">
    <property type="entry name" value="NAD(P)-dependent_oxidoreduct"/>
</dbReference>
<comment type="caution">
    <text evidence="2">The sequence shown here is derived from an EMBL/GenBank/DDBJ whole genome shotgun (WGS) entry which is preliminary data.</text>
</comment>
<dbReference type="RefSeq" id="WP_307690992.1">
    <property type="nucleotide sequence ID" value="NZ_JAUSRO010000011.1"/>
</dbReference>
<dbReference type="InterPro" id="IPR001509">
    <property type="entry name" value="Epimerase_deHydtase"/>
</dbReference>
<sequence length="336" mass="35602">MSSRPSSSNPARPVVLILGANGRLGCAAAQAFHAAGWSVRAQVRREPSPLLPAGVDVLRIGLSDNAQLAAAAAPARVVVYGVNPLYTRWDSEALPGLQRGLDLAERLGAHFVLPGNVYNFGATMPAVLSETTPMQPSTRKGEIRVQMEALMARRAAVGGFRASVVRAGDFFGAGTGSWIDLVIAKSIASGKLVYPGAMDIAHAWAYLPDLARAFVRVAAQPQRPDTPHFDVWHFAGHTLTGAELLAELEAAACDLGLAPAGGFRHGRMPWRLLRAAGLLVPMWREVAAMAYLWQVPHALDGHRLNALAGGELAATPVRLALRASLLAMGVKRTEAA</sequence>
<name>A0ABT9SBR3_9BURK</name>
<feature type="domain" description="NAD-dependent epimerase/dehydratase" evidence="1">
    <location>
        <begin position="15"/>
        <end position="227"/>
    </location>
</feature>
<dbReference type="EMBL" id="JAUSRO010000011">
    <property type="protein sequence ID" value="MDP9901216.1"/>
    <property type="molecule type" value="Genomic_DNA"/>
</dbReference>
<evidence type="ECO:0000313" key="3">
    <source>
        <dbReference type="Proteomes" id="UP001226867"/>
    </source>
</evidence>
<keyword evidence="3" id="KW-1185">Reference proteome</keyword>
<reference evidence="2 3" key="1">
    <citation type="submission" date="2023-07" db="EMBL/GenBank/DDBJ databases">
        <title>Sorghum-associated microbial communities from plants grown in Nebraska, USA.</title>
        <authorList>
            <person name="Schachtman D."/>
        </authorList>
    </citation>
    <scope>NUCLEOTIDE SEQUENCE [LARGE SCALE GENOMIC DNA]</scope>
    <source>
        <strain evidence="2 3">DS1607</strain>
    </source>
</reference>
<proteinExistence type="predicted"/>